<evidence type="ECO:0000313" key="2">
    <source>
        <dbReference type="Proteomes" id="UP000036923"/>
    </source>
</evidence>
<organism evidence="1 2">
    <name type="scientific">Pseudobacteroides cellulosolvens ATCC 35603 = DSM 2933</name>
    <dbReference type="NCBI Taxonomy" id="398512"/>
    <lineage>
        <taxon>Bacteria</taxon>
        <taxon>Bacillati</taxon>
        <taxon>Bacillota</taxon>
        <taxon>Clostridia</taxon>
        <taxon>Eubacteriales</taxon>
        <taxon>Oscillospiraceae</taxon>
        <taxon>Pseudobacteroides</taxon>
    </lineage>
</organism>
<dbReference type="AlphaFoldDB" id="A0A0L6JJ85"/>
<proteinExistence type="predicted"/>
<dbReference type="eggNOG" id="ENOG5034A0G">
    <property type="taxonomic scope" value="Bacteria"/>
</dbReference>
<keyword evidence="2" id="KW-1185">Reference proteome</keyword>
<gene>
    <name evidence="1" type="ORF">Bccel_1055</name>
</gene>
<dbReference type="RefSeq" id="WP_036940454.1">
    <property type="nucleotide sequence ID" value="NZ_JQKC01000013.1"/>
</dbReference>
<protein>
    <submittedName>
        <fullName evidence="1">Uncharacterized protein</fullName>
    </submittedName>
</protein>
<comment type="caution">
    <text evidence="1">The sequence shown here is derived from an EMBL/GenBank/DDBJ whole genome shotgun (WGS) entry which is preliminary data.</text>
</comment>
<evidence type="ECO:0000313" key="1">
    <source>
        <dbReference type="EMBL" id="KNY25795.1"/>
    </source>
</evidence>
<dbReference type="EMBL" id="LGTC01000001">
    <property type="protein sequence ID" value="KNY25795.1"/>
    <property type="molecule type" value="Genomic_DNA"/>
</dbReference>
<reference evidence="2" key="1">
    <citation type="submission" date="2015-07" db="EMBL/GenBank/DDBJ databases">
        <title>Near-Complete Genome Sequence of the Cellulolytic Bacterium Bacteroides (Pseudobacteroides) cellulosolvens ATCC 35603.</title>
        <authorList>
            <person name="Dassa B."/>
            <person name="Utturkar S.M."/>
            <person name="Klingeman D.M."/>
            <person name="Hurt R.A."/>
            <person name="Keller M."/>
            <person name="Xu J."/>
            <person name="Reddy Y.H.K."/>
            <person name="Borovok I."/>
            <person name="Grinberg I.R."/>
            <person name="Lamed R."/>
            <person name="Zhivin O."/>
            <person name="Bayer E.A."/>
            <person name="Brown S.D."/>
        </authorList>
    </citation>
    <scope>NUCLEOTIDE SEQUENCE [LARGE SCALE GENOMIC DNA]</scope>
    <source>
        <strain evidence="2">DSM 2933</strain>
    </source>
</reference>
<sequence length="127" mass="14733">MISGESFLVRASSLHQNKYYVDYVGLYKLNDISIRTGINTPDLAAIYKKNNGIYDEQHEVYFFDDMECAKKTITEIMIHIKSDNRGRSILLTEAEIEYIRQALINEGVNSIHLRNKIKDNIFKKLNS</sequence>
<dbReference type="OrthoDB" id="1740067at2"/>
<dbReference type="STRING" id="398512.Bccel_1055"/>
<accession>A0A0L6JJ85</accession>
<dbReference type="Proteomes" id="UP000036923">
    <property type="component" value="Unassembled WGS sequence"/>
</dbReference>
<name>A0A0L6JJ85_9FIRM</name>